<dbReference type="InterPro" id="IPR024072">
    <property type="entry name" value="DHFR-like_dom_sf"/>
</dbReference>
<sequence>MGRLIYSMITSLDGYTEDANGAFGWNAVEDEVHAFVNEQYADLGTYLYGRRMYETMVYWETADQEPGQPQIMIDYAKVWQAADKIVYSSTLAEVTSKRTRIERTFDPEAVRKLKESSDRDLSVDGPTLAGAAIKAGLVDEIHQLVCPVIVGGGNRFFPDGARLELELIDERRFDNGVVWLCHRPQS</sequence>
<dbReference type="SUPFAM" id="SSF53597">
    <property type="entry name" value="Dihydrofolate reductase-like"/>
    <property type="match status" value="1"/>
</dbReference>
<organism evidence="2 3">
    <name type="scientific">Microlunatus parietis</name>
    <dbReference type="NCBI Taxonomy" id="682979"/>
    <lineage>
        <taxon>Bacteria</taxon>
        <taxon>Bacillati</taxon>
        <taxon>Actinomycetota</taxon>
        <taxon>Actinomycetes</taxon>
        <taxon>Propionibacteriales</taxon>
        <taxon>Propionibacteriaceae</taxon>
        <taxon>Microlunatus</taxon>
    </lineage>
</organism>
<keyword evidence="3" id="KW-1185">Reference proteome</keyword>
<dbReference type="GO" id="GO:0008703">
    <property type="term" value="F:5-amino-6-(5-phosphoribosylamino)uracil reductase activity"/>
    <property type="evidence" value="ECO:0007669"/>
    <property type="project" value="InterPro"/>
</dbReference>
<dbReference type="InterPro" id="IPR002734">
    <property type="entry name" value="RibDG_C"/>
</dbReference>
<gene>
    <name evidence="2" type="ORF">BKA15_003796</name>
</gene>
<feature type="domain" description="Bacterial bifunctional deaminase-reductase C-terminal" evidence="1">
    <location>
        <begin position="4"/>
        <end position="178"/>
    </location>
</feature>
<dbReference type="InterPro" id="IPR050765">
    <property type="entry name" value="Riboflavin_Biosynth_HTPR"/>
</dbReference>
<dbReference type="AlphaFoldDB" id="A0A7Y9LC57"/>
<dbReference type="GO" id="GO:0009231">
    <property type="term" value="P:riboflavin biosynthetic process"/>
    <property type="evidence" value="ECO:0007669"/>
    <property type="project" value="InterPro"/>
</dbReference>
<dbReference type="PANTHER" id="PTHR38011:SF11">
    <property type="entry name" value="2,5-DIAMINO-6-RIBOSYLAMINO-4(3H)-PYRIMIDINONE 5'-PHOSPHATE REDUCTASE"/>
    <property type="match status" value="1"/>
</dbReference>
<protein>
    <submittedName>
        <fullName evidence="2">Dihydrofolate reductase</fullName>
    </submittedName>
</protein>
<proteinExistence type="predicted"/>
<reference evidence="2 3" key="1">
    <citation type="submission" date="2020-07" db="EMBL/GenBank/DDBJ databases">
        <title>Sequencing the genomes of 1000 actinobacteria strains.</title>
        <authorList>
            <person name="Klenk H.-P."/>
        </authorList>
    </citation>
    <scope>NUCLEOTIDE SEQUENCE [LARGE SCALE GENOMIC DNA]</scope>
    <source>
        <strain evidence="2 3">DSM 22083</strain>
    </source>
</reference>
<dbReference type="Gene3D" id="3.40.430.10">
    <property type="entry name" value="Dihydrofolate Reductase, subunit A"/>
    <property type="match status" value="1"/>
</dbReference>
<evidence type="ECO:0000259" key="1">
    <source>
        <dbReference type="Pfam" id="PF01872"/>
    </source>
</evidence>
<name>A0A7Y9LC57_9ACTN</name>
<dbReference type="Proteomes" id="UP000569914">
    <property type="component" value="Unassembled WGS sequence"/>
</dbReference>
<comment type="caution">
    <text evidence="2">The sequence shown here is derived from an EMBL/GenBank/DDBJ whole genome shotgun (WGS) entry which is preliminary data.</text>
</comment>
<evidence type="ECO:0000313" key="3">
    <source>
        <dbReference type="Proteomes" id="UP000569914"/>
    </source>
</evidence>
<dbReference type="PANTHER" id="PTHR38011">
    <property type="entry name" value="DIHYDROFOLATE REDUCTASE FAMILY PROTEIN (AFU_ORTHOLOGUE AFUA_8G06820)"/>
    <property type="match status" value="1"/>
</dbReference>
<dbReference type="RefSeq" id="WP_179753282.1">
    <property type="nucleotide sequence ID" value="NZ_JACCBU010000001.1"/>
</dbReference>
<evidence type="ECO:0000313" key="2">
    <source>
        <dbReference type="EMBL" id="NYE72467.1"/>
    </source>
</evidence>
<dbReference type="EMBL" id="JACCBU010000001">
    <property type="protein sequence ID" value="NYE72467.1"/>
    <property type="molecule type" value="Genomic_DNA"/>
</dbReference>
<dbReference type="Pfam" id="PF01872">
    <property type="entry name" value="RibD_C"/>
    <property type="match status" value="1"/>
</dbReference>
<accession>A0A7Y9LC57</accession>